<proteinExistence type="predicted"/>
<dbReference type="Gene3D" id="3.40.630.30">
    <property type="match status" value="1"/>
</dbReference>
<evidence type="ECO:0000313" key="4">
    <source>
        <dbReference type="Proteomes" id="UP001238088"/>
    </source>
</evidence>
<dbReference type="InterPro" id="IPR050769">
    <property type="entry name" value="NAT_camello-type"/>
</dbReference>
<feature type="domain" description="N-acetyltransferase" evidence="2">
    <location>
        <begin position="9"/>
        <end position="171"/>
    </location>
</feature>
<dbReference type="PANTHER" id="PTHR13947">
    <property type="entry name" value="GNAT FAMILY N-ACETYLTRANSFERASE"/>
    <property type="match status" value="1"/>
</dbReference>
<dbReference type="SUPFAM" id="SSF55729">
    <property type="entry name" value="Acyl-CoA N-acyltransferases (Nat)"/>
    <property type="match status" value="1"/>
</dbReference>
<dbReference type="CDD" id="cd04301">
    <property type="entry name" value="NAT_SF"/>
    <property type="match status" value="1"/>
</dbReference>
<dbReference type="Pfam" id="PF00583">
    <property type="entry name" value="Acetyltransf_1"/>
    <property type="match status" value="1"/>
</dbReference>
<dbReference type="PANTHER" id="PTHR13947:SF37">
    <property type="entry name" value="LD18367P"/>
    <property type="match status" value="1"/>
</dbReference>
<evidence type="ECO:0000256" key="1">
    <source>
        <dbReference type="ARBA" id="ARBA00022679"/>
    </source>
</evidence>
<dbReference type="EMBL" id="JAUSUB010000001">
    <property type="protein sequence ID" value="MDQ0268176.1"/>
    <property type="molecule type" value="Genomic_DNA"/>
</dbReference>
<protein>
    <submittedName>
        <fullName evidence="3">Ribosomal protein S18 acetylase RimI-like enzyme</fullName>
    </submittedName>
</protein>
<keyword evidence="4" id="KW-1185">Reference proteome</keyword>
<gene>
    <name evidence="3" type="ORF">J2S17_000045</name>
</gene>
<dbReference type="RefSeq" id="WP_307470730.1">
    <property type="nucleotide sequence ID" value="NZ_JAUSUB010000001.1"/>
</dbReference>
<dbReference type="Proteomes" id="UP001238088">
    <property type="component" value="Unassembled WGS sequence"/>
</dbReference>
<evidence type="ECO:0000259" key="2">
    <source>
        <dbReference type="PROSITE" id="PS51186"/>
    </source>
</evidence>
<organism evidence="3 4">
    <name type="scientific">Cytobacillus purgationiresistens</name>
    <dbReference type="NCBI Taxonomy" id="863449"/>
    <lineage>
        <taxon>Bacteria</taxon>
        <taxon>Bacillati</taxon>
        <taxon>Bacillota</taxon>
        <taxon>Bacilli</taxon>
        <taxon>Bacillales</taxon>
        <taxon>Bacillaceae</taxon>
        <taxon>Cytobacillus</taxon>
    </lineage>
</organism>
<dbReference type="InterPro" id="IPR000182">
    <property type="entry name" value="GNAT_dom"/>
</dbReference>
<reference evidence="3 4" key="1">
    <citation type="submission" date="2023-07" db="EMBL/GenBank/DDBJ databases">
        <title>Genomic Encyclopedia of Type Strains, Phase IV (KMG-IV): sequencing the most valuable type-strain genomes for metagenomic binning, comparative biology and taxonomic classification.</title>
        <authorList>
            <person name="Goeker M."/>
        </authorList>
    </citation>
    <scope>NUCLEOTIDE SEQUENCE [LARGE SCALE GENOMIC DNA]</scope>
    <source>
        <strain evidence="3 4">DSM 23494</strain>
    </source>
</reference>
<evidence type="ECO:0000313" key="3">
    <source>
        <dbReference type="EMBL" id="MDQ0268176.1"/>
    </source>
</evidence>
<accession>A0ABU0ABT1</accession>
<dbReference type="InterPro" id="IPR016181">
    <property type="entry name" value="Acyl_CoA_acyltransferase"/>
</dbReference>
<name>A0ABU0ABT1_9BACI</name>
<comment type="caution">
    <text evidence="3">The sequence shown here is derived from an EMBL/GenBank/DDBJ whole genome shotgun (WGS) entry which is preliminary data.</text>
</comment>
<dbReference type="PROSITE" id="PS51186">
    <property type="entry name" value="GNAT"/>
    <property type="match status" value="1"/>
</dbReference>
<sequence length="181" mass="21173">MPQLISESIKISKLQESEKEVVRQILDESYSQYKCKFHQKRWQKYIEDIYHSIDHPTVDTILVAKRGDVLLGTVQLYSSSDSAYGMPELEINEAIIRFLAVVPSARSQGIAFKLLKAVQSIVENQKGSHMFLHTSDVMTDAIQLYHRFGFVRDRTKEYYKENDLIKCFRYDLKNECKELEK</sequence>
<keyword evidence="1" id="KW-0808">Transferase</keyword>